<proteinExistence type="predicted"/>
<protein>
    <submittedName>
        <fullName evidence="2">Uncharacterized protein</fullName>
    </submittedName>
</protein>
<accession>A0A3A4ZGY1</accession>
<organism evidence="2 3">
    <name type="scientific">candidate division WWE3 bacterium</name>
    <dbReference type="NCBI Taxonomy" id="2053526"/>
    <lineage>
        <taxon>Bacteria</taxon>
        <taxon>Katanobacteria</taxon>
    </lineage>
</organism>
<evidence type="ECO:0000313" key="2">
    <source>
        <dbReference type="EMBL" id="RJR28339.1"/>
    </source>
</evidence>
<dbReference type="AlphaFoldDB" id="A0A3A4ZGY1"/>
<dbReference type="EMBL" id="QZJF01000001">
    <property type="protein sequence ID" value="RJR28339.1"/>
    <property type="molecule type" value="Genomic_DNA"/>
</dbReference>
<comment type="caution">
    <text evidence="2">The sequence shown here is derived from an EMBL/GenBank/DDBJ whole genome shotgun (WGS) entry which is preliminary data.</text>
</comment>
<reference evidence="2 3" key="1">
    <citation type="journal article" date="2017" name="ISME J.">
        <title>Energy and carbon metabolisms in a deep terrestrial subsurface fluid microbial community.</title>
        <authorList>
            <person name="Momper L."/>
            <person name="Jungbluth S.P."/>
            <person name="Lee M.D."/>
            <person name="Amend J.P."/>
        </authorList>
    </citation>
    <scope>NUCLEOTIDE SEQUENCE [LARGE SCALE GENOMIC DNA]</scope>
    <source>
        <strain evidence="2">SURF_46</strain>
    </source>
</reference>
<feature type="transmembrane region" description="Helical" evidence="1">
    <location>
        <begin position="20"/>
        <end position="40"/>
    </location>
</feature>
<gene>
    <name evidence="2" type="ORF">C4561_00040</name>
</gene>
<keyword evidence="1" id="KW-0472">Membrane</keyword>
<evidence type="ECO:0000256" key="1">
    <source>
        <dbReference type="SAM" id="Phobius"/>
    </source>
</evidence>
<sequence length="224" mass="25791">MPRKKVSKKEEIDRAPDKVLLTLLIIVSILSFFTIFLYPVNNQSTTAMPSRQALIAEQEPKYHSFEQAYSAFMESRFLGSKWKQACENDISAPEELMFMAKVERNGDEYKISCVRGLAYSPIEMSDVPYDWDNCHETPSNTADLAYRVYKELHEVPYPLVHLTKTLPERETDLAFVIVTNCHLLEPDKMTESIQQFCTENNIYPCSAKSAVYGVLDAYTGRTYW</sequence>
<name>A0A3A4ZGY1_UNCKA</name>
<evidence type="ECO:0000313" key="3">
    <source>
        <dbReference type="Proteomes" id="UP000265540"/>
    </source>
</evidence>
<dbReference type="Proteomes" id="UP000265540">
    <property type="component" value="Unassembled WGS sequence"/>
</dbReference>
<keyword evidence="1" id="KW-0812">Transmembrane</keyword>
<keyword evidence="1" id="KW-1133">Transmembrane helix</keyword>